<dbReference type="EMBL" id="NPIA01000003">
    <property type="protein sequence ID" value="OZM57340.1"/>
    <property type="molecule type" value="Genomic_DNA"/>
</dbReference>
<evidence type="ECO:0000313" key="2">
    <source>
        <dbReference type="EMBL" id="OZM57340.1"/>
    </source>
</evidence>
<keyword evidence="1" id="KW-0812">Transmembrane</keyword>
<comment type="caution">
    <text evidence="2">The sequence shown here is derived from an EMBL/GenBank/DDBJ whole genome shotgun (WGS) entry which is preliminary data.</text>
</comment>
<dbReference type="InterPro" id="IPR011737">
    <property type="entry name" value="CHP02206_TP0381"/>
</dbReference>
<proteinExistence type="predicted"/>
<feature type="transmembrane region" description="Helical" evidence="1">
    <location>
        <begin position="104"/>
        <end position="123"/>
    </location>
</feature>
<protein>
    <submittedName>
        <fullName evidence="2">TIGR02206 family membrane protein</fullName>
    </submittedName>
</protein>
<keyword evidence="3" id="KW-1185">Reference proteome</keyword>
<feature type="transmembrane region" description="Helical" evidence="1">
    <location>
        <begin position="135"/>
        <end position="158"/>
    </location>
</feature>
<dbReference type="Proteomes" id="UP000217083">
    <property type="component" value="Unassembled WGS sequence"/>
</dbReference>
<feature type="transmembrane region" description="Helical" evidence="1">
    <location>
        <begin position="49"/>
        <end position="71"/>
    </location>
</feature>
<gene>
    <name evidence="2" type="ORF">CIB95_07715</name>
</gene>
<keyword evidence="1" id="KW-1133">Transmembrane helix</keyword>
<evidence type="ECO:0000313" key="3">
    <source>
        <dbReference type="Proteomes" id="UP000217083"/>
    </source>
</evidence>
<dbReference type="AlphaFoldDB" id="A0A263BUF5"/>
<dbReference type="Pfam" id="PF14808">
    <property type="entry name" value="TMEM164"/>
    <property type="match status" value="1"/>
</dbReference>
<feature type="transmembrane region" description="Helical" evidence="1">
    <location>
        <begin position="12"/>
        <end position="37"/>
    </location>
</feature>
<organism evidence="2 3">
    <name type="scientific">Lottiidibacillus patelloidae</name>
    <dbReference type="NCBI Taxonomy" id="2670334"/>
    <lineage>
        <taxon>Bacteria</taxon>
        <taxon>Bacillati</taxon>
        <taxon>Bacillota</taxon>
        <taxon>Bacilli</taxon>
        <taxon>Bacillales</taxon>
        <taxon>Bacillaceae</taxon>
        <taxon>Lottiidibacillus</taxon>
    </lineage>
</organism>
<dbReference type="NCBIfam" id="TIGR02206">
    <property type="entry name" value="intg_mem_TP0381"/>
    <property type="match status" value="1"/>
</dbReference>
<feature type="transmembrane region" description="Helical" evidence="1">
    <location>
        <begin position="77"/>
        <end position="97"/>
    </location>
</feature>
<reference evidence="3" key="1">
    <citation type="submission" date="2017-08" db="EMBL/GenBank/DDBJ databases">
        <authorList>
            <person name="Huang Z."/>
        </authorList>
    </citation>
    <scope>NUCLEOTIDE SEQUENCE [LARGE SCALE GENOMIC DNA]</scope>
    <source>
        <strain evidence="3">SA5d-4</strain>
    </source>
</reference>
<dbReference type="RefSeq" id="WP_094923936.1">
    <property type="nucleotide sequence ID" value="NZ_NPIA01000003.1"/>
</dbReference>
<sequence length="240" mass="28063">MHKYIADEYDVPFVLFSSVHIITLLIIFFTILFIFYFRVSLRKSQVNTIVRYLLASILIISEISLAWWLFYIEAWDISTSLPLHISSISLLLSAILLMTKSYRVFEITYFIGVGSALHAIFTPDISGFSFPHFRYVHFFISHGGIVIANMFILIVHMYKPTIRSLFRAFAILNIYMIFILIFNKLVNGNYLYISKKPVNPSIIDYLGPWPWYIISLEVLAIVTFFLLYTPFYFINRKGNT</sequence>
<keyword evidence="1" id="KW-0472">Membrane</keyword>
<name>A0A263BUF5_9BACI</name>
<accession>A0A263BUF5</accession>
<reference evidence="2 3" key="2">
    <citation type="submission" date="2017-09" db="EMBL/GenBank/DDBJ databases">
        <title>Bacillus patelloidae sp. nov., isolated from the intestinal tract of a marine limpet.</title>
        <authorList>
            <person name="Liu R."/>
            <person name="Dong C."/>
            <person name="Shao Z."/>
        </authorList>
    </citation>
    <scope>NUCLEOTIDE SEQUENCE [LARGE SCALE GENOMIC DNA]</scope>
    <source>
        <strain evidence="2 3">SA5d-4</strain>
    </source>
</reference>
<feature type="transmembrane region" description="Helical" evidence="1">
    <location>
        <begin position="165"/>
        <end position="182"/>
    </location>
</feature>
<feature type="transmembrane region" description="Helical" evidence="1">
    <location>
        <begin position="209"/>
        <end position="234"/>
    </location>
</feature>
<evidence type="ECO:0000256" key="1">
    <source>
        <dbReference type="SAM" id="Phobius"/>
    </source>
</evidence>